<evidence type="ECO:0000313" key="3">
    <source>
        <dbReference type="Proteomes" id="UP000304900"/>
    </source>
</evidence>
<dbReference type="GO" id="GO:0030151">
    <property type="term" value="F:molybdenum ion binding"/>
    <property type="evidence" value="ECO:0007669"/>
    <property type="project" value="InterPro"/>
</dbReference>
<dbReference type="InterPro" id="IPR005303">
    <property type="entry name" value="MOCOS_middle"/>
</dbReference>
<feature type="domain" description="MOSC" evidence="1">
    <location>
        <begin position="124"/>
        <end position="264"/>
    </location>
</feature>
<dbReference type="Pfam" id="PF03476">
    <property type="entry name" value="MOSC_N"/>
    <property type="match status" value="1"/>
</dbReference>
<dbReference type="GO" id="GO:0003824">
    <property type="term" value="F:catalytic activity"/>
    <property type="evidence" value="ECO:0007669"/>
    <property type="project" value="InterPro"/>
</dbReference>
<dbReference type="SUPFAM" id="SSF50800">
    <property type="entry name" value="PK beta-barrel domain-like"/>
    <property type="match status" value="1"/>
</dbReference>
<dbReference type="Pfam" id="PF03473">
    <property type="entry name" value="MOSC"/>
    <property type="match status" value="1"/>
</dbReference>
<dbReference type="PROSITE" id="PS51340">
    <property type="entry name" value="MOSC"/>
    <property type="match status" value="1"/>
</dbReference>
<proteinExistence type="predicted"/>
<dbReference type="SUPFAM" id="SSF141673">
    <property type="entry name" value="MOSC N-terminal domain-like"/>
    <property type="match status" value="1"/>
</dbReference>
<dbReference type="PANTHER" id="PTHR14237">
    <property type="entry name" value="MOLYBDOPTERIN COFACTOR SULFURASE MOSC"/>
    <property type="match status" value="1"/>
</dbReference>
<dbReference type="RefSeq" id="WP_137340260.1">
    <property type="nucleotide sequence ID" value="NZ_BSQH01000006.1"/>
</dbReference>
<keyword evidence="3" id="KW-1185">Reference proteome</keyword>
<dbReference type="OrthoDB" id="581532at2"/>
<dbReference type="PANTHER" id="PTHR14237:SF19">
    <property type="entry name" value="MITOCHONDRIAL AMIDOXIME REDUCING COMPONENT 1"/>
    <property type="match status" value="1"/>
</dbReference>
<dbReference type="Proteomes" id="UP000304900">
    <property type="component" value="Unassembled WGS sequence"/>
</dbReference>
<comment type="caution">
    <text evidence="2">The sequence shown here is derived from an EMBL/GenBank/DDBJ whole genome shotgun (WGS) entry which is preliminary data.</text>
</comment>
<name>A0A4U6D6J5_9BACT</name>
<dbReference type="AlphaFoldDB" id="A0A4U6D6J5"/>
<sequence length="265" mass="29974">MILSEIWIYPVKSLAGIRLTEAQVEGKGLRYDRRWMIVDENGRFLTQREFSKMAMLEVAVLENGLSISSRLEPGNYITVPFQPVSSNPVSVTVWDDEVEALTVSDEVDKWLSEQLELDVKLVIMPESTQRKADPRYAKNNENVSFADGFPFLLISQASLDNLNGLLEQPIVMQRFRPNFVVTGTNPHAEDDWKSIQIGELFFDIVKPCARCILTTIDPETAEKGKEPLKTLATYRRVGNKILFGQNVVTKQNGLIKQGDQISLLE</sequence>
<accession>A0A4U6D6J5</accession>
<evidence type="ECO:0000259" key="1">
    <source>
        <dbReference type="PROSITE" id="PS51340"/>
    </source>
</evidence>
<dbReference type="InterPro" id="IPR011037">
    <property type="entry name" value="Pyrv_Knase-like_insert_dom_sf"/>
</dbReference>
<evidence type="ECO:0000313" key="2">
    <source>
        <dbReference type="EMBL" id="TKT91891.1"/>
    </source>
</evidence>
<protein>
    <submittedName>
        <fullName evidence="2">MOSC domain-containing protein</fullName>
    </submittedName>
</protein>
<dbReference type="GO" id="GO:0030170">
    <property type="term" value="F:pyridoxal phosphate binding"/>
    <property type="evidence" value="ECO:0007669"/>
    <property type="project" value="InterPro"/>
</dbReference>
<reference evidence="2 3" key="1">
    <citation type="submission" date="2019-05" db="EMBL/GenBank/DDBJ databases">
        <title>Dyadobacter AR-3-8 sp. nov., isolated from arctic soil.</title>
        <authorList>
            <person name="Chaudhary D.K."/>
        </authorList>
    </citation>
    <scope>NUCLEOTIDE SEQUENCE [LARGE SCALE GENOMIC DNA]</scope>
    <source>
        <strain evidence="2 3">AR-3-8</strain>
    </source>
</reference>
<gene>
    <name evidence="2" type="ORF">FDK13_12130</name>
</gene>
<dbReference type="InterPro" id="IPR005302">
    <property type="entry name" value="MoCF_Sase_C"/>
</dbReference>
<dbReference type="EMBL" id="SZVO01000005">
    <property type="protein sequence ID" value="TKT91891.1"/>
    <property type="molecule type" value="Genomic_DNA"/>
</dbReference>
<organism evidence="2 3">
    <name type="scientific">Dyadobacter frigoris</name>
    <dbReference type="NCBI Taxonomy" id="2576211"/>
    <lineage>
        <taxon>Bacteria</taxon>
        <taxon>Pseudomonadati</taxon>
        <taxon>Bacteroidota</taxon>
        <taxon>Cytophagia</taxon>
        <taxon>Cytophagales</taxon>
        <taxon>Spirosomataceae</taxon>
        <taxon>Dyadobacter</taxon>
    </lineage>
</organism>